<comment type="caution">
    <text evidence="2">The sequence shown here is derived from an EMBL/GenBank/DDBJ whole genome shotgun (WGS) entry which is preliminary data.</text>
</comment>
<protein>
    <submittedName>
        <fullName evidence="2">Flagellar biosynthesis protein FlgL</fullName>
    </submittedName>
</protein>
<gene>
    <name evidence="2" type="ORF">FDP25_08525</name>
</gene>
<dbReference type="RefSeq" id="WP_154150796.1">
    <property type="nucleotide sequence ID" value="NZ_SZWE01000001.1"/>
</dbReference>
<feature type="domain" description="Flagellin C-terminal" evidence="1">
    <location>
        <begin position="259"/>
        <end position="334"/>
    </location>
</feature>
<dbReference type="AlphaFoldDB" id="A0A844CLF0"/>
<dbReference type="Proteomes" id="UP000564704">
    <property type="component" value="Unassembled WGS sequence"/>
</dbReference>
<evidence type="ECO:0000259" key="1">
    <source>
        <dbReference type="Pfam" id="PF00700"/>
    </source>
</evidence>
<name>A0A844CLF0_9RHOB</name>
<keyword evidence="2" id="KW-0969">Cilium</keyword>
<accession>A0A844CLF0</accession>
<keyword evidence="2" id="KW-0282">Flagellum</keyword>
<organism evidence="2 3">
    <name type="scientific">Roseovarius bejariae</name>
    <dbReference type="NCBI Taxonomy" id="2576383"/>
    <lineage>
        <taxon>Bacteria</taxon>
        <taxon>Pseudomonadati</taxon>
        <taxon>Pseudomonadota</taxon>
        <taxon>Alphaproteobacteria</taxon>
        <taxon>Rhodobacterales</taxon>
        <taxon>Roseobacteraceae</taxon>
        <taxon>Roseovarius</taxon>
    </lineage>
</organism>
<dbReference type="EMBL" id="SZWE01000001">
    <property type="protein sequence ID" value="MRU15472.1"/>
    <property type="molecule type" value="Genomic_DNA"/>
</dbReference>
<evidence type="ECO:0000313" key="3">
    <source>
        <dbReference type="Proteomes" id="UP000564704"/>
    </source>
</evidence>
<dbReference type="OrthoDB" id="7312911at2"/>
<sequence length="335" mass="34320">MSLQTIGDLARGVMLRRQNAELKTQMARLTQEVSTGRTADPVRHLSAQMAGLADIEQSLTLNQSYKTAAAEAGVMASAMQAALGRVEAETGDLANGLVLAKTTAGPVEAPIMAGQARAALDAVVSSLSTRAAGRALFAGSEVSVQPLAQAGTLVSAVQTALGGASDAASVEAAVAGFFAPGGDFENLIYQGGDAPLGAIPLGAGEAVTLDIRADSAALRDVLQNTVLAVMAGDQGLGLTATDRQALLARAGEGLLSAQGKMAVLRADLDHAEHRIEQASSRIASEISGLEVARNTLTAIDPFTSASELEAVQLQLETLYTITARSSRLNLVNFLS</sequence>
<dbReference type="Gene3D" id="1.20.1330.10">
    <property type="entry name" value="f41 fragment of flagellin, N-terminal domain"/>
    <property type="match status" value="1"/>
</dbReference>
<dbReference type="Pfam" id="PF00700">
    <property type="entry name" value="Flagellin_C"/>
    <property type="match status" value="1"/>
</dbReference>
<dbReference type="SUPFAM" id="SSF64518">
    <property type="entry name" value="Phase 1 flagellin"/>
    <property type="match status" value="1"/>
</dbReference>
<proteinExistence type="predicted"/>
<evidence type="ECO:0000313" key="2">
    <source>
        <dbReference type="EMBL" id="MRU15472.1"/>
    </source>
</evidence>
<keyword evidence="2" id="KW-0966">Cell projection</keyword>
<dbReference type="InterPro" id="IPR046358">
    <property type="entry name" value="Flagellin_C"/>
</dbReference>
<reference evidence="2 3" key="1">
    <citation type="submission" date="2019-05" db="EMBL/GenBank/DDBJ databases">
        <title>Roseovarius bejariae sp. nov., a moderately halophylic bacterium isolated from a saline soil in Rambla Salada (Murcia).</title>
        <authorList>
            <person name="Castro D.J."/>
            <person name="Gomez-Altuve A."/>
            <person name="Reina J.C."/>
            <person name="Rodriguez M."/>
            <person name="Sampedro I."/>
            <person name="Llamas I."/>
            <person name="Martinez-Checa F."/>
        </authorList>
    </citation>
    <scope>NUCLEOTIDE SEQUENCE [LARGE SCALE GENOMIC DNA]</scope>
    <source>
        <strain evidence="2 3">A21</strain>
    </source>
</reference>
<keyword evidence="3" id="KW-1185">Reference proteome</keyword>